<reference evidence="1 2" key="1">
    <citation type="submission" date="2018-07" db="EMBL/GenBank/DDBJ databases">
        <title>Anaerosacharophilus polymeroproducens gen. nov. sp. nov., an anaerobic bacterium isolated from salt field.</title>
        <authorList>
            <person name="Kim W."/>
            <person name="Yang S.-H."/>
            <person name="Oh J."/>
            <person name="Lee J.-H."/>
            <person name="Kwon K.K."/>
        </authorList>
    </citation>
    <scope>NUCLEOTIDE SEQUENCE [LARGE SCALE GENOMIC DNA]</scope>
    <source>
        <strain evidence="1 2">MCWD5</strain>
    </source>
</reference>
<dbReference type="Proteomes" id="UP000255036">
    <property type="component" value="Unassembled WGS sequence"/>
</dbReference>
<dbReference type="EMBL" id="QRCT01000014">
    <property type="protein sequence ID" value="RDU24146.1"/>
    <property type="molecule type" value="Genomic_DNA"/>
</dbReference>
<keyword evidence="2" id="KW-1185">Reference proteome</keyword>
<dbReference type="AlphaFoldDB" id="A0A371AX40"/>
<evidence type="ECO:0000313" key="1">
    <source>
        <dbReference type="EMBL" id="RDU24146.1"/>
    </source>
</evidence>
<protein>
    <submittedName>
        <fullName evidence="1">Uncharacterized protein</fullName>
    </submittedName>
</protein>
<organism evidence="1 2">
    <name type="scientific">Anaerosacchariphilus polymeriproducens</name>
    <dbReference type="NCBI Taxonomy" id="1812858"/>
    <lineage>
        <taxon>Bacteria</taxon>
        <taxon>Bacillati</taxon>
        <taxon>Bacillota</taxon>
        <taxon>Clostridia</taxon>
        <taxon>Lachnospirales</taxon>
        <taxon>Lachnospiraceae</taxon>
        <taxon>Anaerosacchariphilus</taxon>
    </lineage>
</organism>
<sequence length="113" mass="12898">MACRCVDIANCKDDITRLNTALKYLYELKNLDSEVESDLSSVARLCDNAFTTKNQNDLEKNVKEVRDDVANIIISVIMKITTEISNLENQTLVSLEAEDKKMHQEEKENESKN</sequence>
<dbReference type="OrthoDB" id="1929575at2"/>
<proteinExistence type="predicted"/>
<comment type="caution">
    <text evidence="1">The sequence shown here is derived from an EMBL/GenBank/DDBJ whole genome shotgun (WGS) entry which is preliminary data.</text>
</comment>
<dbReference type="RefSeq" id="WP_115481171.1">
    <property type="nucleotide sequence ID" value="NZ_QRCT01000014.1"/>
</dbReference>
<gene>
    <name evidence="1" type="ORF">DWV06_05455</name>
</gene>
<accession>A0A371AX40</accession>
<evidence type="ECO:0000313" key="2">
    <source>
        <dbReference type="Proteomes" id="UP000255036"/>
    </source>
</evidence>
<name>A0A371AX40_9FIRM</name>